<comment type="cofactor">
    <cofactor evidence="4">
        <name>Mg(2+)</name>
        <dbReference type="ChEBI" id="CHEBI:18420"/>
    </cofactor>
</comment>
<keyword evidence="4" id="KW-0479">Metal-binding</keyword>
<dbReference type="PANTHER" id="PTHR43768:SF3">
    <property type="entry name" value="TREHALOSE 6-PHOSPHATE PHOSPHATASE"/>
    <property type="match status" value="1"/>
</dbReference>
<protein>
    <recommendedName>
        <fullName evidence="4">Trehalose 6-phosphate phosphatase</fullName>
        <ecNumber evidence="4">3.1.3.12</ecNumber>
    </recommendedName>
</protein>
<evidence type="ECO:0000313" key="6">
    <source>
        <dbReference type="Proteomes" id="UP001272242"/>
    </source>
</evidence>
<dbReference type="SUPFAM" id="SSF56784">
    <property type="entry name" value="HAD-like"/>
    <property type="match status" value="1"/>
</dbReference>
<comment type="caution">
    <text evidence="5">The sequence shown here is derived from an EMBL/GenBank/DDBJ whole genome shotgun (WGS) entry which is preliminary data.</text>
</comment>
<dbReference type="Proteomes" id="UP001272242">
    <property type="component" value="Unassembled WGS sequence"/>
</dbReference>
<reference evidence="6" key="1">
    <citation type="journal article" date="2023" name="Mar. Drugs">
        <title>Gemmata algarum, a Novel Planctomycete Isolated from an Algal Mat, Displays Antimicrobial Activity.</title>
        <authorList>
            <person name="Kumar G."/>
            <person name="Kallscheuer N."/>
            <person name="Kashif M."/>
            <person name="Ahamad S."/>
            <person name="Jagadeeshwari U."/>
            <person name="Pannikurungottu S."/>
            <person name="Haufschild T."/>
            <person name="Kabuu M."/>
            <person name="Sasikala C."/>
            <person name="Jogler C."/>
            <person name="Ramana C."/>
        </authorList>
    </citation>
    <scope>NUCLEOTIDE SEQUENCE [LARGE SCALE GENOMIC DNA]</scope>
    <source>
        <strain evidence="6">JC673</strain>
    </source>
</reference>
<comment type="catalytic activity">
    <reaction evidence="4">
        <text>alpha,alpha-trehalose 6-phosphate + H2O = alpha,alpha-trehalose + phosphate</text>
        <dbReference type="Rhea" id="RHEA:23420"/>
        <dbReference type="ChEBI" id="CHEBI:15377"/>
        <dbReference type="ChEBI" id="CHEBI:16551"/>
        <dbReference type="ChEBI" id="CHEBI:43474"/>
        <dbReference type="ChEBI" id="CHEBI:58429"/>
        <dbReference type="EC" id="3.1.3.12"/>
    </reaction>
</comment>
<dbReference type="NCBIfam" id="TIGR01484">
    <property type="entry name" value="HAD-SF-IIB"/>
    <property type="match status" value="1"/>
</dbReference>
<dbReference type="EMBL" id="JAXBLV010000003">
    <property type="protein sequence ID" value="MDY3557860.1"/>
    <property type="molecule type" value="Genomic_DNA"/>
</dbReference>
<dbReference type="Pfam" id="PF02358">
    <property type="entry name" value="Trehalose_PPase"/>
    <property type="match status" value="1"/>
</dbReference>
<evidence type="ECO:0000313" key="5">
    <source>
        <dbReference type="EMBL" id="MDY3557860.1"/>
    </source>
</evidence>
<comment type="similarity">
    <text evidence="2 4">Belongs to the trehalose phosphatase family.</text>
</comment>
<sequence>MSDGDDWVESAVHEFRSGRPLTLLFDYDGTLAPIVPHPALAILGPQVRARLRRLTRVPGVSVGVISGRALADVRDMVGLDGLYFGGSGGAELDLRGALEVEPVSADEQRQLTAAVSDLRAALAGFHGVWLEPKPIGFAVHYRATPEPTATAFHAFFGRWHAQFPALRVLDVCKAYEVGLRGGWDKGDAVRRVLAEQPAHTFVVYFGDSENDRPAMAAAVAANGVSVGVGPETPTGTRYTLPTAARLHADLARLCGGLNPFDRVTHSIAGAEATRDHL</sequence>
<dbReference type="Gene3D" id="3.40.50.1000">
    <property type="entry name" value="HAD superfamily/HAD-like"/>
    <property type="match status" value="1"/>
</dbReference>
<evidence type="ECO:0000256" key="1">
    <source>
        <dbReference type="ARBA" id="ARBA00005199"/>
    </source>
</evidence>
<keyword evidence="6" id="KW-1185">Reference proteome</keyword>
<dbReference type="InterPro" id="IPR044651">
    <property type="entry name" value="OTSB-like"/>
</dbReference>
<evidence type="ECO:0000256" key="2">
    <source>
        <dbReference type="ARBA" id="ARBA00008770"/>
    </source>
</evidence>
<proteinExistence type="inferred from homology"/>
<dbReference type="Gene3D" id="3.30.70.1020">
    <property type="entry name" value="Trehalose-6-phosphate phosphatase related protein, domain 2"/>
    <property type="match status" value="1"/>
</dbReference>
<evidence type="ECO:0000256" key="3">
    <source>
        <dbReference type="ARBA" id="ARBA00022801"/>
    </source>
</evidence>
<name>A0ABU5ERN3_9BACT</name>
<dbReference type="InterPro" id="IPR023214">
    <property type="entry name" value="HAD_sf"/>
</dbReference>
<keyword evidence="4" id="KW-0460">Magnesium</keyword>
<keyword evidence="3 4" id="KW-0378">Hydrolase</keyword>
<gene>
    <name evidence="5" type="primary">otsB</name>
    <name evidence="5" type="ORF">R5W23_005511</name>
</gene>
<comment type="pathway">
    <text evidence="1 4">Glycan biosynthesis; trehalose biosynthesis.</text>
</comment>
<evidence type="ECO:0000256" key="4">
    <source>
        <dbReference type="RuleBase" id="RU361117"/>
    </source>
</evidence>
<dbReference type="PANTHER" id="PTHR43768">
    <property type="entry name" value="TREHALOSE 6-PHOSPHATE PHOSPHATASE"/>
    <property type="match status" value="1"/>
</dbReference>
<dbReference type="InterPro" id="IPR036412">
    <property type="entry name" value="HAD-like_sf"/>
</dbReference>
<dbReference type="RefSeq" id="WP_320684875.1">
    <property type="nucleotide sequence ID" value="NZ_JAXBLV010000003.1"/>
</dbReference>
<dbReference type="GO" id="GO:0004805">
    <property type="term" value="F:trehalose-phosphatase activity"/>
    <property type="evidence" value="ECO:0007669"/>
    <property type="project" value="UniProtKB-EC"/>
</dbReference>
<dbReference type="EC" id="3.1.3.12" evidence="4"/>
<comment type="function">
    <text evidence="4">Removes the phosphate from trehalose 6-phosphate to produce free trehalose.</text>
</comment>
<dbReference type="NCBIfam" id="TIGR00685">
    <property type="entry name" value="T6PP"/>
    <property type="match status" value="1"/>
</dbReference>
<accession>A0ABU5ERN3</accession>
<organism evidence="5 6">
    <name type="scientific">Gemmata algarum</name>
    <dbReference type="NCBI Taxonomy" id="2975278"/>
    <lineage>
        <taxon>Bacteria</taxon>
        <taxon>Pseudomonadati</taxon>
        <taxon>Planctomycetota</taxon>
        <taxon>Planctomycetia</taxon>
        <taxon>Gemmatales</taxon>
        <taxon>Gemmataceae</taxon>
        <taxon>Gemmata</taxon>
    </lineage>
</organism>
<dbReference type="InterPro" id="IPR003337">
    <property type="entry name" value="Trehalose_PPase"/>
</dbReference>
<dbReference type="InterPro" id="IPR006379">
    <property type="entry name" value="HAD-SF_hydro_IIB"/>
</dbReference>